<dbReference type="GO" id="GO:0044175">
    <property type="term" value="C:host cell endosome membrane"/>
    <property type="evidence" value="ECO:0007669"/>
    <property type="project" value="UniProtKB-SubCell"/>
</dbReference>
<keyword evidence="15 18" id="KW-0472">Membrane</keyword>
<protein>
    <recommendedName>
        <fullName evidence="5">Envelope glycoprotein K</fullName>
    </recommendedName>
</protein>
<accession>A0A0K1R1E5</accession>
<sequence>MINIRLLVIPVTMIYFSITLWLIIRDLKLSGNGWCVYSTSLLQDRSNRSEFEPKNDTLLYVFTNETTFAYAVPKTYGVERCIKGLYHPTDLFAFSRLDSDKVLVVEKMVDCKFYLWFTHTRLIMIIMATYFAYLCMRYARLMFGVCGVSTTAISPCLYPYNYLVFLFSTMVVKLEYYKLNRLFIEHKYHRDLAMIAYRKDPISYMYWNPKAMACLLVETGLHMICHCLVISSLTAFYSPCHVILPIVFKISCGLFTTTYILIESWLMFNSIRQETRVTELSNRPPDQDMLHGPQGVMKLKSGLCIPCCVNILSNVFIRMLYIVGVIAVLFLIVHYEKRIQASLFGE</sequence>
<feature type="transmembrane region" description="Helical" evidence="18">
    <location>
        <begin position="213"/>
        <end position="236"/>
    </location>
</feature>
<evidence type="ECO:0000256" key="12">
    <source>
        <dbReference type="ARBA" id="ARBA00022959"/>
    </source>
</evidence>
<feature type="transmembrane region" description="Helical" evidence="18">
    <location>
        <begin position="122"/>
        <end position="139"/>
    </location>
</feature>
<dbReference type="EMBL" id="KM924293">
    <property type="protein sequence ID" value="AIU39358.1"/>
    <property type="molecule type" value="Genomic_DNA"/>
</dbReference>
<evidence type="ECO:0000256" key="11">
    <source>
        <dbReference type="ARBA" id="ARBA00022870"/>
    </source>
</evidence>
<evidence type="ECO:0000313" key="21">
    <source>
        <dbReference type="EMBL" id="AKV40718.1"/>
    </source>
</evidence>
<evidence type="ECO:0000256" key="4">
    <source>
        <dbReference type="ARBA" id="ARBA00007266"/>
    </source>
</evidence>
<dbReference type="Proteomes" id="UP000100290">
    <property type="component" value="Segment"/>
</dbReference>
<evidence type="ECO:0000256" key="3">
    <source>
        <dbReference type="ARBA" id="ARBA00004598"/>
    </source>
</evidence>
<keyword evidence="7" id="KW-1188">Viral release from host cell</keyword>
<feature type="transmembrane region" description="Helical" evidence="18">
    <location>
        <begin position="242"/>
        <end position="262"/>
    </location>
</feature>
<evidence type="ECO:0000256" key="17">
    <source>
        <dbReference type="ARBA" id="ARBA00023213"/>
    </source>
</evidence>
<dbReference type="GO" id="GO:0044178">
    <property type="term" value="C:host cell Golgi membrane"/>
    <property type="evidence" value="ECO:0007669"/>
    <property type="project" value="UniProtKB-SubCell"/>
</dbReference>
<proteinExistence type="inferred from homology"/>
<dbReference type="Pfam" id="PF01621">
    <property type="entry name" value="Fusion_gly_K"/>
    <property type="match status" value="1"/>
</dbReference>
<evidence type="ECO:0000256" key="18">
    <source>
        <dbReference type="SAM" id="Phobius"/>
    </source>
</evidence>
<evidence type="ECO:0000256" key="16">
    <source>
        <dbReference type="ARBA" id="ARBA00023180"/>
    </source>
</evidence>
<keyword evidence="23" id="KW-1185">Reference proteome</keyword>
<keyword evidence="16" id="KW-0325">Glycoprotein</keyword>
<dbReference type="Proteomes" id="UP000240599">
    <property type="component" value="Segment"/>
</dbReference>
<dbReference type="GO" id="GO:0019031">
    <property type="term" value="C:viral envelope"/>
    <property type="evidence" value="ECO:0007669"/>
    <property type="project" value="UniProtKB-KW"/>
</dbReference>
<keyword evidence="17" id="KW-1180">Syncytium formation induced by viral infection</keyword>
<evidence type="ECO:0000256" key="1">
    <source>
        <dbReference type="ARBA" id="ARBA00004252"/>
    </source>
</evidence>
<dbReference type="EMBL" id="KT008627">
    <property type="protein sequence ID" value="AKV40718.1"/>
    <property type="molecule type" value="Genomic_DNA"/>
</dbReference>
<dbReference type="GO" id="GO:0020002">
    <property type="term" value="C:host cell plasma membrane"/>
    <property type="evidence" value="ECO:0007669"/>
    <property type="project" value="UniProtKB-SubCell"/>
</dbReference>
<evidence type="ECO:0000256" key="7">
    <source>
        <dbReference type="ARBA" id="ARBA00022612"/>
    </source>
</evidence>
<comment type="subcellular location">
    <subcellularLocation>
        <location evidence="1">Host Golgi apparatus membrane</location>
        <topology evidence="1">Multi-pass membrane protein</topology>
    </subcellularLocation>
    <subcellularLocation>
        <location evidence="3">Host cell membrane</location>
        <topology evidence="3">Multi-pass membrane protein</topology>
    </subcellularLocation>
    <subcellularLocation>
        <location evidence="2">Host endosome membrane</location>
        <topology evidence="2">Multi-pass membrane protein</topology>
    </subcellularLocation>
</comment>
<evidence type="ECO:0000256" key="8">
    <source>
        <dbReference type="ARBA" id="ARBA00022692"/>
    </source>
</evidence>
<keyword evidence="11" id="KW-1043">Host membrane</keyword>
<keyword evidence="8 18" id="KW-0812">Transmembrane</keyword>
<evidence type="ECO:0000256" key="13">
    <source>
        <dbReference type="ARBA" id="ARBA00022989"/>
    </source>
</evidence>
<dbReference type="KEGG" id="vg:26122527"/>
<evidence type="ECO:0000256" key="6">
    <source>
        <dbReference type="ARBA" id="ARBA00022511"/>
    </source>
</evidence>
<evidence type="ECO:0000256" key="10">
    <source>
        <dbReference type="ARBA" id="ARBA00022812"/>
    </source>
</evidence>
<evidence type="ECO:0000313" key="19">
    <source>
        <dbReference type="EMBL" id="AIU39248.1"/>
    </source>
</evidence>
<evidence type="ECO:0000313" key="23">
    <source>
        <dbReference type="Proteomes" id="UP000208106"/>
    </source>
</evidence>
<reference evidence="23 24" key="1">
    <citation type="journal article" date="2015" name="J. Virol.">
        <title>The Genome of a Tortoise Herpesvirus (Testudinid Herpesvirus 3) Has a Novel Structure and Contains a Large Region That Is Not Required for Replication In Vitro or Virulence In Vivo.</title>
        <authorList>
            <person name="Gandar F."/>
            <person name="Wilkie G.S."/>
            <person name="Gatherer D."/>
            <person name="Kerr K."/>
            <person name="Marlier D."/>
            <person name="Diez M."/>
            <person name="Marschang R.E."/>
            <person name="Mast J."/>
            <person name="Dewals B.G."/>
            <person name="Davison A.J."/>
            <person name="Vanderplasschen A.F."/>
        </authorList>
    </citation>
    <scope>NUCLEOTIDE SEQUENCE [LARGE SCALE GENOMIC DNA]</scope>
    <source>
        <strain evidence="19 23">1976</strain>
        <strain evidence="20 24">4295/7R</strain>
    </source>
</reference>
<comment type="similarity">
    <text evidence="4">Belongs to the alphaherpesvirinae glycoprotein K family.</text>
</comment>
<dbReference type="Proteomes" id="UP000208106">
    <property type="component" value="Segment"/>
</dbReference>
<evidence type="ECO:0000256" key="15">
    <source>
        <dbReference type="ARBA" id="ARBA00023136"/>
    </source>
</evidence>
<dbReference type="GO" id="GO:0039700">
    <property type="term" value="P:fusion of viral membrane with host outer nuclear membrane"/>
    <property type="evidence" value="ECO:0007669"/>
    <property type="project" value="UniProtKB-KW"/>
</dbReference>
<evidence type="ECO:0000313" key="20">
    <source>
        <dbReference type="EMBL" id="AIU39358.1"/>
    </source>
</evidence>
<reference evidence="21 22" key="2">
    <citation type="journal article" date="2015" name="PLoS ONE">
        <title>A Genomic Approach to Unravel Host-Pathogen Interaction in Chelonians: The Example of Testudinid Herpesvirus 3.</title>
        <authorList>
            <person name="Origgi F.C."/>
            <person name="Tecilla M."/>
            <person name="Pilo P."/>
            <person name="Aloisio F."/>
            <person name="Otten P."/>
            <person name="Aguilar-Bultet L."/>
            <person name="Sattler U."/>
            <person name="Roccabianca P."/>
            <person name="Romero C.H."/>
            <person name="Bloom D.C."/>
            <person name="Jacobson E.R."/>
        </authorList>
    </citation>
    <scope>NUCLEOTIDE SEQUENCE [LARGE SCALE GENOMIC DNA]</scope>
    <source>
        <strain evidence="21">US1976/98</strain>
    </source>
</reference>
<keyword evidence="13 18" id="KW-1133">Transmembrane helix</keyword>
<dbReference type="InterPro" id="IPR002567">
    <property type="entry name" value="GK"/>
</dbReference>
<evidence type="ECO:0000313" key="22">
    <source>
        <dbReference type="Proteomes" id="UP000100290"/>
    </source>
</evidence>
<keyword evidence="19" id="KW-0946">Virion</keyword>
<keyword evidence="6" id="KW-1032">Host cell membrane</keyword>
<keyword evidence="12" id="KW-1181">Viral primary envelope fusion with host outer nuclear membrane</keyword>
<evidence type="ECO:0000256" key="9">
    <source>
        <dbReference type="ARBA" id="ARBA00022729"/>
    </source>
</evidence>
<dbReference type="GO" id="GO:0016020">
    <property type="term" value="C:membrane"/>
    <property type="evidence" value="ECO:0007669"/>
    <property type="project" value="InterPro"/>
</dbReference>
<dbReference type="GO" id="GO:0060141">
    <property type="term" value="P:symbiont-mediated induction of syncytium formation"/>
    <property type="evidence" value="ECO:0007669"/>
    <property type="project" value="UniProtKB-KW"/>
</dbReference>
<keyword evidence="19" id="KW-0261">Viral envelope protein</keyword>
<evidence type="ECO:0000313" key="24">
    <source>
        <dbReference type="Proteomes" id="UP000240599"/>
    </source>
</evidence>
<dbReference type="EMBL" id="KM924292">
    <property type="protein sequence ID" value="AIU39248.1"/>
    <property type="molecule type" value="Genomic_DNA"/>
</dbReference>
<keyword evidence="9" id="KW-0732">Signal</keyword>
<keyword evidence="14" id="KW-1039">Host endosome</keyword>
<feature type="transmembrane region" description="Helical" evidence="18">
    <location>
        <begin position="315"/>
        <end position="335"/>
    </location>
</feature>
<gene>
    <name evidence="21" type="primary">ORF71</name>
    <name evidence="19" type="synonym">UL53</name>
</gene>
<name>A0A0K1R1E5_9ALPH</name>
<feature type="transmembrane region" description="Helical" evidence="18">
    <location>
        <begin position="6"/>
        <end position="24"/>
    </location>
</feature>
<evidence type="ECO:0000256" key="2">
    <source>
        <dbReference type="ARBA" id="ARBA00004330"/>
    </source>
</evidence>
<keyword evidence="10" id="KW-1040">Host Golgi apparatus</keyword>
<organism evidence="21 22">
    <name type="scientific">Testudinid alphaherpesvirus 3</name>
    <dbReference type="NCBI Taxonomy" id="2560801"/>
    <lineage>
        <taxon>Viruses</taxon>
        <taxon>Duplodnaviria</taxon>
        <taxon>Heunggongvirae</taxon>
        <taxon>Peploviricota</taxon>
        <taxon>Herviviricetes</taxon>
        <taxon>Herpesvirales</taxon>
        <taxon>Orthoherpesviridae</taxon>
        <taxon>Alphaherpesvirinae</taxon>
        <taxon>Scutavirus</taxon>
        <taxon>Scutavirus testudinidalpha3</taxon>
    </lineage>
</organism>
<dbReference type="OrthoDB" id="7914at10239"/>
<evidence type="ECO:0000256" key="5">
    <source>
        <dbReference type="ARBA" id="ARBA00013975"/>
    </source>
</evidence>
<evidence type="ECO:0000256" key="14">
    <source>
        <dbReference type="ARBA" id="ARBA00023046"/>
    </source>
</evidence>